<feature type="compositionally biased region" description="Low complexity" evidence="11">
    <location>
        <begin position="186"/>
        <end position="198"/>
    </location>
</feature>
<evidence type="ECO:0000313" key="15">
    <source>
        <dbReference type="Proteomes" id="UP001151699"/>
    </source>
</evidence>
<dbReference type="OrthoDB" id="41200at2759"/>
<dbReference type="SUPFAM" id="SSF56112">
    <property type="entry name" value="Protein kinase-like (PK-like)"/>
    <property type="match status" value="1"/>
</dbReference>
<evidence type="ECO:0000256" key="4">
    <source>
        <dbReference type="ARBA" id="ARBA00022490"/>
    </source>
</evidence>
<dbReference type="SMART" id="SM00220">
    <property type="entry name" value="S_TKc"/>
    <property type="match status" value="1"/>
</dbReference>
<dbReference type="GO" id="GO:0005524">
    <property type="term" value="F:ATP binding"/>
    <property type="evidence" value="ECO:0007669"/>
    <property type="project" value="InterPro"/>
</dbReference>
<dbReference type="SUPFAM" id="SSF64268">
    <property type="entry name" value="PX domain"/>
    <property type="match status" value="1"/>
</dbReference>
<keyword evidence="14" id="KW-0808">Transferase</keyword>
<dbReference type="EMBL" id="WJQU01000004">
    <property type="protein sequence ID" value="KAJ6636402.1"/>
    <property type="molecule type" value="Genomic_DNA"/>
</dbReference>
<evidence type="ECO:0000259" key="12">
    <source>
        <dbReference type="PROSITE" id="PS50011"/>
    </source>
</evidence>
<feature type="domain" description="Protein kinase" evidence="12">
    <location>
        <begin position="194"/>
        <end position="475"/>
    </location>
</feature>
<proteinExistence type="predicted"/>
<dbReference type="InterPro" id="IPR000719">
    <property type="entry name" value="Prot_kinase_dom"/>
</dbReference>
<keyword evidence="4" id="KW-0963">Cytoplasm</keyword>
<evidence type="ECO:0000313" key="14">
    <source>
        <dbReference type="EMBL" id="KAJ6636402.1"/>
    </source>
</evidence>
<feature type="coiled-coil region" evidence="10">
    <location>
        <begin position="470"/>
        <end position="530"/>
    </location>
</feature>
<dbReference type="PROSITE" id="PS50195">
    <property type="entry name" value="PX"/>
    <property type="match status" value="1"/>
</dbReference>
<dbReference type="SMART" id="SM00312">
    <property type="entry name" value="PX"/>
    <property type="match status" value="1"/>
</dbReference>
<comment type="caution">
    <text evidence="14">The sequence shown here is derived from an EMBL/GenBank/DDBJ whole genome shotgun (WGS) entry which is preliminary data.</text>
</comment>
<evidence type="ECO:0000256" key="9">
    <source>
        <dbReference type="ARBA" id="ARBA00076739"/>
    </source>
</evidence>
<dbReference type="InterPro" id="IPR036871">
    <property type="entry name" value="PX_dom_sf"/>
</dbReference>
<dbReference type="InterPro" id="IPR011009">
    <property type="entry name" value="Kinase-like_dom_sf"/>
</dbReference>
<dbReference type="GO" id="GO:0005886">
    <property type="term" value="C:plasma membrane"/>
    <property type="evidence" value="ECO:0007669"/>
    <property type="project" value="UniProtKB-SubCell"/>
</dbReference>
<evidence type="ECO:0000256" key="1">
    <source>
        <dbReference type="ARBA" id="ARBA00004202"/>
    </source>
</evidence>
<dbReference type="CDD" id="cd06871">
    <property type="entry name" value="PX_MONaKA"/>
    <property type="match status" value="1"/>
</dbReference>
<dbReference type="GO" id="GO:0005769">
    <property type="term" value="C:early endosome"/>
    <property type="evidence" value="ECO:0007669"/>
    <property type="project" value="TreeGrafter"/>
</dbReference>
<name>A0A9Q0RXN9_9DIPT</name>
<keyword evidence="3" id="KW-1003">Cell membrane</keyword>
<sequence length="576" mass="65297">MAIFQPTFQRKTPIDDTQHITITIETSQKINDHTEYILKVQRGPNKENFWKLSRRYNDFVELHKCLNISGIELPFPEKKYFGNMQPEFIAKRRFQLQEYLNAILMNPILASSLPAKKFVDPESYNQSFHDISVQNAVLCLKTENQYVLGPSLGMIGWRLRKHYFRTTLRLPGAKSAQTGKHQLVKSGSQPQAKQQQLQSTSSAFNGSLEIPNNSSSSSSNELVLSWTEFGPDRYICDKEIHNCFKYISELHHPFIEPLVYATSNDSGALIIRKFYAQGTLKDVLCGSSPKNPFLGKYGNPKGRAPLPLKEVAMYGRQILEALRFLHSKGHPFGHIHAGNVIITDGSARLLDIENFVLGVPSFYRPFFVQHSKISTAENVDVYSFGHLMYEMSMGYPLQESVTRQPIECSESLKNLLESILSKEACQKQLPTLDTLIDHRFFAEHAPRFSEQYSALTASNRPHFKLSAAAKEQMKIATQKIEQRLQNEQKSVKHQKRLVRVQEMMTSEEEKKKIKHKAHKLEHKQSKLRQQNSLQLCNAAAVSIVTPLPKSDSVHSISTTQGGLLSPPPNTSTTNGA</sequence>
<evidence type="ECO:0000256" key="5">
    <source>
        <dbReference type="ARBA" id="ARBA00023136"/>
    </source>
</evidence>
<dbReference type="Pfam" id="PF00787">
    <property type="entry name" value="PX"/>
    <property type="match status" value="1"/>
</dbReference>
<keyword evidence="5" id="KW-0472">Membrane</keyword>
<dbReference type="GO" id="GO:0004672">
    <property type="term" value="F:protein kinase activity"/>
    <property type="evidence" value="ECO:0007669"/>
    <property type="project" value="InterPro"/>
</dbReference>
<feature type="region of interest" description="Disordered" evidence="11">
    <location>
        <begin position="174"/>
        <end position="198"/>
    </location>
</feature>
<dbReference type="Pfam" id="PF00069">
    <property type="entry name" value="Pkinase"/>
    <property type="match status" value="1"/>
</dbReference>
<dbReference type="PROSITE" id="PS50011">
    <property type="entry name" value="PROTEIN_KINASE_DOM"/>
    <property type="match status" value="1"/>
</dbReference>
<dbReference type="PANTHER" id="PTHR22999:SF40">
    <property type="entry name" value="PX DOMAIN-CONTAINING PROTEIN KINASE-LIKE PROTEIN"/>
    <property type="match status" value="1"/>
</dbReference>
<feature type="region of interest" description="Disordered" evidence="11">
    <location>
        <begin position="549"/>
        <end position="576"/>
    </location>
</feature>
<evidence type="ECO:0000256" key="6">
    <source>
        <dbReference type="ARBA" id="ARBA00023203"/>
    </source>
</evidence>
<feature type="non-terminal residue" evidence="14">
    <location>
        <position position="576"/>
    </location>
</feature>
<dbReference type="PANTHER" id="PTHR22999">
    <property type="entry name" value="PX SERINE/THREONINE KINASE PXK"/>
    <property type="match status" value="1"/>
</dbReference>
<keyword evidence="10" id="KW-0175">Coiled coil</keyword>
<evidence type="ECO:0000256" key="2">
    <source>
        <dbReference type="ARBA" id="ARBA00004496"/>
    </source>
</evidence>
<dbReference type="GO" id="GO:0003779">
    <property type="term" value="F:actin binding"/>
    <property type="evidence" value="ECO:0007669"/>
    <property type="project" value="UniProtKB-KW"/>
</dbReference>
<dbReference type="Gene3D" id="3.30.1520.10">
    <property type="entry name" value="Phox-like domain"/>
    <property type="match status" value="1"/>
</dbReference>
<gene>
    <name evidence="14" type="primary">Pxk</name>
    <name evidence="14" type="ORF">Bhyg_14992</name>
</gene>
<dbReference type="FunFam" id="1.10.510.10:FF:000830">
    <property type="entry name" value="PX domain-containing serine/threonine kinase"/>
    <property type="match status" value="1"/>
</dbReference>
<dbReference type="GO" id="GO:0035091">
    <property type="term" value="F:phosphatidylinositol binding"/>
    <property type="evidence" value="ECO:0007669"/>
    <property type="project" value="InterPro"/>
</dbReference>
<dbReference type="GO" id="GO:0006622">
    <property type="term" value="P:protein targeting to lysosome"/>
    <property type="evidence" value="ECO:0007669"/>
    <property type="project" value="TreeGrafter"/>
</dbReference>
<dbReference type="GO" id="GO:0005770">
    <property type="term" value="C:late endosome"/>
    <property type="evidence" value="ECO:0007669"/>
    <property type="project" value="TreeGrafter"/>
</dbReference>
<evidence type="ECO:0000256" key="7">
    <source>
        <dbReference type="ARBA" id="ARBA00054468"/>
    </source>
</evidence>
<accession>A0A9Q0RXN9</accession>
<feature type="domain" description="PX" evidence="13">
    <location>
        <begin position="14"/>
        <end position="126"/>
    </location>
</feature>
<organism evidence="14 15">
    <name type="scientific">Pseudolycoriella hygida</name>
    <dbReference type="NCBI Taxonomy" id="35572"/>
    <lineage>
        <taxon>Eukaryota</taxon>
        <taxon>Metazoa</taxon>
        <taxon>Ecdysozoa</taxon>
        <taxon>Arthropoda</taxon>
        <taxon>Hexapoda</taxon>
        <taxon>Insecta</taxon>
        <taxon>Pterygota</taxon>
        <taxon>Neoptera</taxon>
        <taxon>Endopterygota</taxon>
        <taxon>Diptera</taxon>
        <taxon>Nematocera</taxon>
        <taxon>Sciaroidea</taxon>
        <taxon>Sciaridae</taxon>
        <taxon>Pseudolycoriella</taxon>
    </lineage>
</organism>
<evidence type="ECO:0000256" key="11">
    <source>
        <dbReference type="SAM" id="MobiDB-lite"/>
    </source>
</evidence>
<dbReference type="Proteomes" id="UP001151699">
    <property type="component" value="Chromosome C"/>
</dbReference>
<evidence type="ECO:0000256" key="3">
    <source>
        <dbReference type="ARBA" id="ARBA00022475"/>
    </source>
</evidence>
<dbReference type="GO" id="GO:0045022">
    <property type="term" value="P:early endosome to late endosome transport"/>
    <property type="evidence" value="ECO:0007669"/>
    <property type="project" value="TreeGrafter"/>
</dbReference>
<evidence type="ECO:0000256" key="10">
    <source>
        <dbReference type="SAM" id="Coils"/>
    </source>
</evidence>
<keyword evidence="14" id="KW-0418">Kinase</keyword>
<dbReference type="FunFam" id="3.30.1520.10:FF:000010">
    <property type="entry name" value="PX domain-containing protein kinase-like protein isoform X6"/>
    <property type="match status" value="1"/>
</dbReference>
<comment type="subcellular location">
    <subcellularLocation>
        <location evidence="1">Cell membrane</location>
        <topology evidence="1">Peripheral membrane protein</topology>
    </subcellularLocation>
    <subcellularLocation>
        <location evidence="2">Cytoplasm</location>
    </subcellularLocation>
</comment>
<evidence type="ECO:0000259" key="13">
    <source>
        <dbReference type="PROSITE" id="PS50195"/>
    </source>
</evidence>
<keyword evidence="15" id="KW-1185">Reference proteome</keyword>
<dbReference type="InterPro" id="IPR051837">
    <property type="entry name" value="SortingNexin/PXDomain-PKLike"/>
</dbReference>
<dbReference type="GO" id="GO:0043271">
    <property type="term" value="P:negative regulation of monoatomic ion transport"/>
    <property type="evidence" value="ECO:0007669"/>
    <property type="project" value="TreeGrafter"/>
</dbReference>
<protein>
    <recommendedName>
        <fullName evidence="8">PX domain-containing protein kinase-like protein</fullName>
    </recommendedName>
    <alternativeName>
        <fullName evidence="9">Modulator of Na,K-ATPase</fullName>
    </alternativeName>
</protein>
<dbReference type="Gene3D" id="1.10.510.10">
    <property type="entry name" value="Transferase(Phosphotransferase) domain 1"/>
    <property type="match status" value="1"/>
</dbReference>
<dbReference type="InterPro" id="IPR037903">
    <property type="entry name" value="MONaKA_PX"/>
</dbReference>
<dbReference type="GO" id="GO:0008333">
    <property type="term" value="P:endosome to lysosome transport"/>
    <property type="evidence" value="ECO:0007669"/>
    <property type="project" value="TreeGrafter"/>
</dbReference>
<evidence type="ECO:0000256" key="8">
    <source>
        <dbReference type="ARBA" id="ARBA00069935"/>
    </source>
</evidence>
<reference evidence="14" key="1">
    <citation type="submission" date="2022-07" db="EMBL/GenBank/DDBJ databases">
        <authorList>
            <person name="Trinca V."/>
            <person name="Uliana J.V.C."/>
            <person name="Torres T.T."/>
            <person name="Ward R.J."/>
            <person name="Monesi N."/>
        </authorList>
    </citation>
    <scope>NUCLEOTIDE SEQUENCE</scope>
    <source>
        <strain evidence="14">HSMRA1968</strain>
        <tissue evidence="14">Whole embryos</tissue>
    </source>
</reference>
<dbReference type="InterPro" id="IPR001683">
    <property type="entry name" value="PX_dom"/>
</dbReference>
<feature type="compositionally biased region" description="Polar residues" evidence="11">
    <location>
        <begin position="553"/>
        <end position="562"/>
    </location>
</feature>
<comment type="function">
    <text evidence="7">Binds to and modulates brain Na,K-ATPase subunits ATP1B1 and ATP1B3 and may thereby participate in the regulation of electrical excitability and synaptic transmission. May not display kinase activity.</text>
</comment>
<dbReference type="AlphaFoldDB" id="A0A9Q0RXN9"/>
<keyword evidence="6" id="KW-0009">Actin-binding</keyword>